<accession>A0ABS2PIW9</accession>
<proteinExistence type="inferred from homology"/>
<evidence type="ECO:0000313" key="5">
    <source>
        <dbReference type="Proteomes" id="UP000741863"/>
    </source>
</evidence>
<dbReference type="InterPro" id="IPR012851">
    <property type="entry name" value="Spore_coat_CotF-like"/>
</dbReference>
<dbReference type="PANTHER" id="PTHR39183">
    <property type="entry name" value="SPORE COAT PROTEIN F-LIKE PROTEIN YHCQ"/>
    <property type="match status" value="1"/>
</dbReference>
<dbReference type="Pfam" id="PF07875">
    <property type="entry name" value="Coat_F"/>
    <property type="match status" value="1"/>
</dbReference>
<evidence type="ECO:0000256" key="1">
    <source>
        <dbReference type="ARBA" id="ARBA00022969"/>
    </source>
</evidence>
<keyword evidence="5" id="KW-1185">Reference proteome</keyword>
<comment type="similarity">
    <text evidence="3">Belongs to the CotF family.</text>
</comment>
<evidence type="ECO:0000256" key="2">
    <source>
        <dbReference type="ARBA" id="ARBA00024325"/>
    </source>
</evidence>
<sequence length="208" mass="23455">MQQQPFNQNHTQAGSVNMNHGGHELFDAHEMLATTVNVLDQYMIFRPYVKDQQLLSILDHQYGYITTQYNRMVEAFSTGQKPTTSIGPYEMDASTDVTYGITPSQPKKPNANLSEVKETGISAHMLGLIKSTSSLFAMAAPEVTHPVFRRVIADSIPDWIEMAYEIFLYQNKHGYYQVPKLQQADMTAMLNSFTTSSTNIKTSTTHLH</sequence>
<comment type="caution">
    <text evidence="4">The sequence shown here is derived from an EMBL/GenBank/DDBJ whole genome shotgun (WGS) entry which is preliminary data.</text>
</comment>
<comment type="subcellular location">
    <subcellularLocation>
        <location evidence="2">Spore coat</location>
    </subcellularLocation>
</comment>
<name>A0ABS2PIW9_9BACL</name>
<dbReference type="PANTHER" id="PTHR39183:SF1">
    <property type="entry name" value="SPORE COAT PROTEIN F-LIKE PROTEIN YHCQ"/>
    <property type="match status" value="1"/>
</dbReference>
<dbReference type="RefSeq" id="WP_204699541.1">
    <property type="nucleotide sequence ID" value="NZ_JAFBEC010000017.1"/>
</dbReference>
<keyword evidence="4" id="KW-0946">Virion</keyword>
<keyword evidence="4" id="KW-0167">Capsid protein</keyword>
<protein>
    <submittedName>
        <fullName evidence="4">Spore coat protein CotF</fullName>
    </submittedName>
</protein>
<dbReference type="EMBL" id="JAFBEC010000017">
    <property type="protein sequence ID" value="MBM7634768.1"/>
    <property type="molecule type" value="Genomic_DNA"/>
</dbReference>
<dbReference type="Proteomes" id="UP000741863">
    <property type="component" value="Unassembled WGS sequence"/>
</dbReference>
<keyword evidence="1" id="KW-0749">Sporulation</keyword>
<reference evidence="4 5" key="1">
    <citation type="submission" date="2021-01" db="EMBL/GenBank/DDBJ databases">
        <title>Genomic Encyclopedia of Type Strains, Phase IV (KMG-IV): sequencing the most valuable type-strain genomes for metagenomic binning, comparative biology and taxonomic classification.</title>
        <authorList>
            <person name="Goeker M."/>
        </authorList>
    </citation>
    <scope>NUCLEOTIDE SEQUENCE [LARGE SCALE GENOMIC DNA]</scope>
    <source>
        <strain evidence="4 5">DSM 25540</strain>
    </source>
</reference>
<evidence type="ECO:0000313" key="4">
    <source>
        <dbReference type="EMBL" id="MBM7634768.1"/>
    </source>
</evidence>
<evidence type="ECO:0000256" key="3">
    <source>
        <dbReference type="ARBA" id="ARBA00024344"/>
    </source>
</evidence>
<gene>
    <name evidence="4" type="ORF">JOD17_003894</name>
</gene>
<dbReference type="InterPro" id="IPR012347">
    <property type="entry name" value="Ferritin-like"/>
</dbReference>
<dbReference type="Gene3D" id="1.20.1260.10">
    <property type="match status" value="1"/>
</dbReference>
<organism evidence="4 5">
    <name type="scientific">Geomicrobium sediminis</name>
    <dbReference type="NCBI Taxonomy" id="1347788"/>
    <lineage>
        <taxon>Bacteria</taxon>
        <taxon>Bacillati</taxon>
        <taxon>Bacillota</taxon>
        <taxon>Bacilli</taxon>
        <taxon>Bacillales</taxon>
        <taxon>Geomicrobium</taxon>
    </lineage>
</organism>